<proteinExistence type="predicted"/>
<evidence type="ECO:0000256" key="1">
    <source>
        <dbReference type="SAM" id="Phobius"/>
    </source>
</evidence>
<evidence type="ECO:0008006" key="3">
    <source>
        <dbReference type="Google" id="ProtNLM"/>
    </source>
</evidence>
<gene>
    <name evidence="2" type="ORF">GALL_405290</name>
</gene>
<comment type="caution">
    <text evidence="2">The sequence shown here is derived from an EMBL/GenBank/DDBJ whole genome shotgun (WGS) entry which is preliminary data.</text>
</comment>
<protein>
    <recommendedName>
        <fullName evidence="3">Ferrochelatase</fullName>
    </recommendedName>
</protein>
<keyword evidence="1" id="KW-1133">Transmembrane helix</keyword>
<keyword evidence="1" id="KW-0472">Membrane</keyword>
<name>A0A1J5QCQ6_9ZZZZ</name>
<reference evidence="2" key="1">
    <citation type="submission" date="2016-10" db="EMBL/GenBank/DDBJ databases">
        <title>Sequence of Gallionella enrichment culture.</title>
        <authorList>
            <person name="Poehlein A."/>
            <person name="Muehling M."/>
            <person name="Daniel R."/>
        </authorList>
    </citation>
    <scope>NUCLEOTIDE SEQUENCE</scope>
</reference>
<feature type="transmembrane region" description="Helical" evidence="1">
    <location>
        <begin position="43"/>
        <end position="60"/>
    </location>
</feature>
<organism evidence="2">
    <name type="scientific">mine drainage metagenome</name>
    <dbReference type="NCBI Taxonomy" id="410659"/>
    <lineage>
        <taxon>unclassified sequences</taxon>
        <taxon>metagenomes</taxon>
        <taxon>ecological metagenomes</taxon>
    </lineage>
</organism>
<dbReference type="AlphaFoldDB" id="A0A1J5QCQ6"/>
<sequence length="62" mass="6137">MKKLALAAALSLAATSTFAGNLKPPVMEAPVAVAKAQTSSSSSYLVPLILLVVVAAAVAANK</sequence>
<dbReference type="EMBL" id="MLJW01001538">
    <property type="protein sequence ID" value="OIQ77775.1"/>
    <property type="molecule type" value="Genomic_DNA"/>
</dbReference>
<keyword evidence="1" id="KW-0812">Transmembrane</keyword>
<evidence type="ECO:0000313" key="2">
    <source>
        <dbReference type="EMBL" id="OIQ77775.1"/>
    </source>
</evidence>
<accession>A0A1J5QCQ6</accession>